<dbReference type="PANTHER" id="PTHR30532:SF1">
    <property type="entry name" value="IRON(3+)-HYDROXAMATE-BINDING PROTEIN FHUD"/>
    <property type="match status" value="1"/>
</dbReference>
<evidence type="ECO:0000313" key="7">
    <source>
        <dbReference type="EMBL" id="MDA2804800.1"/>
    </source>
</evidence>
<dbReference type="RefSeq" id="WP_270677389.1">
    <property type="nucleotide sequence ID" value="NZ_JAQFWP010000014.1"/>
</dbReference>
<accession>A0ABT4TK73</accession>
<dbReference type="PROSITE" id="PS51257">
    <property type="entry name" value="PROKAR_LIPOPROTEIN"/>
    <property type="match status" value="1"/>
</dbReference>
<evidence type="ECO:0000256" key="4">
    <source>
        <dbReference type="ARBA" id="ARBA00022729"/>
    </source>
</evidence>
<dbReference type="Pfam" id="PF01497">
    <property type="entry name" value="Peripla_BP_2"/>
    <property type="match status" value="1"/>
</dbReference>
<dbReference type="Gene3D" id="3.40.50.1980">
    <property type="entry name" value="Nitrogenase molybdenum iron protein domain"/>
    <property type="match status" value="2"/>
</dbReference>
<evidence type="ECO:0000313" key="8">
    <source>
        <dbReference type="Proteomes" id="UP001165685"/>
    </source>
</evidence>
<comment type="similarity">
    <text evidence="2">Belongs to the bacterial solute-binding protein 8 family.</text>
</comment>
<keyword evidence="8" id="KW-1185">Reference proteome</keyword>
<evidence type="ECO:0000256" key="1">
    <source>
        <dbReference type="ARBA" id="ARBA00004196"/>
    </source>
</evidence>
<dbReference type="EMBL" id="JAQFWP010000014">
    <property type="protein sequence ID" value="MDA2804800.1"/>
    <property type="molecule type" value="Genomic_DNA"/>
</dbReference>
<dbReference type="SUPFAM" id="SSF53807">
    <property type="entry name" value="Helical backbone' metal receptor"/>
    <property type="match status" value="1"/>
</dbReference>
<keyword evidence="4 5" id="KW-0732">Signal</keyword>
<dbReference type="Proteomes" id="UP001165685">
    <property type="component" value="Unassembled WGS sequence"/>
</dbReference>
<dbReference type="PANTHER" id="PTHR30532">
    <property type="entry name" value="IRON III DICITRATE-BINDING PERIPLASMIC PROTEIN"/>
    <property type="match status" value="1"/>
</dbReference>
<comment type="caution">
    <text evidence="7">The sequence shown here is derived from an EMBL/GenBank/DDBJ whole genome shotgun (WGS) entry which is preliminary data.</text>
</comment>
<name>A0ABT4TK73_9ACTN</name>
<feature type="chain" id="PRO_5046114782" evidence="5">
    <location>
        <begin position="35"/>
        <end position="328"/>
    </location>
</feature>
<organism evidence="7 8">
    <name type="scientific">Nocardiopsis suaedae</name>
    <dbReference type="NCBI Taxonomy" id="3018444"/>
    <lineage>
        <taxon>Bacteria</taxon>
        <taxon>Bacillati</taxon>
        <taxon>Actinomycetota</taxon>
        <taxon>Actinomycetes</taxon>
        <taxon>Streptosporangiales</taxon>
        <taxon>Nocardiopsidaceae</taxon>
        <taxon>Nocardiopsis</taxon>
    </lineage>
</organism>
<reference evidence="7" key="1">
    <citation type="submission" date="2023-01" db="EMBL/GenBank/DDBJ databases">
        <title>Draft genome sequence of Nocardiopsis sp. LSu2-4 isolated from halophytes.</title>
        <authorList>
            <person name="Duangmal K."/>
            <person name="Chantavorakit T."/>
        </authorList>
    </citation>
    <scope>NUCLEOTIDE SEQUENCE</scope>
    <source>
        <strain evidence="7">LSu2-4</strain>
    </source>
</reference>
<comment type="subcellular location">
    <subcellularLocation>
        <location evidence="1">Cell envelope</location>
    </subcellularLocation>
</comment>
<protein>
    <submittedName>
        <fullName evidence="7">ABC transporter substrate-binding protein</fullName>
    </submittedName>
</protein>
<evidence type="ECO:0000256" key="2">
    <source>
        <dbReference type="ARBA" id="ARBA00008814"/>
    </source>
</evidence>
<dbReference type="PROSITE" id="PS50983">
    <property type="entry name" value="FE_B12_PBP"/>
    <property type="match status" value="1"/>
</dbReference>
<evidence type="ECO:0000256" key="3">
    <source>
        <dbReference type="ARBA" id="ARBA00022448"/>
    </source>
</evidence>
<proteinExistence type="inferred from homology"/>
<gene>
    <name evidence="7" type="ORF">O4U47_09775</name>
</gene>
<evidence type="ECO:0000259" key="6">
    <source>
        <dbReference type="PROSITE" id="PS50983"/>
    </source>
</evidence>
<feature type="domain" description="Fe/B12 periplasmic-binding" evidence="6">
    <location>
        <begin position="67"/>
        <end position="328"/>
    </location>
</feature>
<sequence>MEGRAATAHPLTLARRLATGAAAAVLALATAACASGTDAADGPNTATRAFASDHTDGEVEIPESPERIVAIGWAVPALISVEEAELVGVSRGTQDTSLTPEEREKAASLPSVGTDLEIDVEKVAELEPDLIVSGLASAMDFDYSELEQVAPVAVAAMDAPVQWKETGRRIADAAGVADAHAELIEEYDARAEELSRTYADELEGTTFASVAAWGDGTWVLEHREAHGPNVLADAGLEFTEEAEDGAFSENLSPEELDRLNGYDAVIVRAEENGDPEAEVQKIMDQGPWDETTPAEEDRVYPVPYVGAMSYTTGLLVFDELEERVLKQL</sequence>
<dbReference type="InterPro" id="IPR002491">
    <property type="entry name" value="ABC_transptr_periplasmic_BD"/>
</dbReference>
<dbReference type="InterPro" id="IPR051313">
    <property type="entry name" value="Bact_iron-sidero_bind"/>
</dbReference>
<feature type="signal peptide" evidence="5">
    <location>
        <begin position="1"/>
        <end position="34"/>
    </location>
</feature>
<keyword evidence="3" id="KW-0813">Transport</keyword>
<evidence type="ECO:0000256" key="5">
    <source>
        <dbReference type="SAM" id="SignalP"/>
    </source>
</evidence>